<dbReference type="PRINTS" id="PR01837">
    <property type="entry name" value="MGTCSAPBPROT"/>
</dbReference>
<evidence type="ECO:0000259" key="8">
    <source>
        <dbReference type="Pfam" id="PF02308"/>
    </source>
</evidence>
<feature type="compositionally biased region" description="Low complexity" evidence="6">
    <location>
        <begin position="73"/>
        <end position="83"/>
    </location>
</feature>
<evidence type="ECO:0000256" key="6">
    <source>
        <dbReference type="SAM" id="MobiDB-lite"/>
    </source>
</evidence>
<comment type="caution">
    <text evidence="9">The sequence shown here is derived from an EMBL/GenBank/DDBJ whole genome shotgun (WGS) entry which is preliminary data.</text>
</comment>
<accession>A0AAD8YJN2</accession>
<dbReference type="InterPro" id="IPR003416">
    <property type="entry name" value="MgtC/SapB/SrpB/YhiD_fam"/>
</dbReference>
<organism evidence="9 10">
    <name type="scientific">Skeletonema marinoi</name>
    <dbReference type="NCBI Taxonomy" id="267567"/>
    <lineage>
        <taxon>Eukaryota</taxon>
        <taxon>Sar</taxon>
        <taxon>Stramenopiles</taxon>
        <taxon>Ochrophyta</taxon>
        <taxon>Bacillariophyta</taxon>
        <taxon>Coscinodiscophyceae</taxon>
        <taxon>Thalassiosirophycidae</taxon>
        <taxon>Thalassiosirales</taxon>
        <taxon>Skeletonemataceae</taxon>
        <taxon>Skeletonema</taxon>
        <taxon>Skeletonema marinoi-dohrnii complex</taxon>
    </lineage>
</organism>
<feature type="transmembrane region" description="Helical" evidence="7">
    <location>
        <begin position="286"/>
        <end position="309"/>
    </location>
</feature>
<protein>
    <submittedName>
        <fullName evidence="9">MgtC family protein</fullName>
    </submittedName>
</protein>
<dbReference type="AlphaFoldDB" id="A0AAD8YJN2"/>
<feature type="compositionally biased region" description="Polar residues" evidence="6">
    <location>
        <begin position="125"/>
        <end position="136"/>
    </location>
</feature>
<keyword evidence="3 7" id="KW-0812">Transmembrane</keyword>
<feature type="region of interest" description="Disordered" evidence="6">
    <location>
        <begin position="492"/>
        <end position="537"/>
    </location>
</feature>
<evidence type="ECO:0000256" key="3">
    <source>
        <dbReference type="ARBA" id="ARBA00022692"/>
    </source>
</evidence>
<feature type="transmembrane region" description="Helical" evidence="7">
    <location>
        <begin position="162"/>
        <end position="193"/>
    </location>
</feature>
<dbReference type="EMBL" id="JATAAI010000002">
    <property type="protein sequence ID" value="KAK1747593.1"/>
    <property type="molecule type" value="Genomic_DNA"/>
</dbReference>
<gene>
    <name evidence="9" type="ORF">QTG54_001556</name>
</gene>
<keyword evidence="2" id="KW-1003">Cell membrane</keyword>
<feature type="region of interest" description="Disordered" evidence="6">
    <location>
        <begin position="406"/>
        <end position="444"/>
    </location>
</feature>
<dbReference type="Proteomes" id="UP001224775">
    <property type="component" value="Unassembled WGS sequence"/>
</dbReference>
<feature type="compositionally biased region" description="Low complexity" evidence="6">
    <location>
        <begin position="29"/>
        <end position="62"/>
    </location>
</feature>
<keyword evidence="5 7" id="KW-0472">Membrane</keyword>
<evidence type="ECO:0000256" key="4">
    <source>
        <dbReference type="ARBA" id="ARBA00022989"/>
    </source>
</evidence>
<evidence type="ECO:0000256" key="7">
    <source>
        <dbReference type="SAM" id="Phobius"/>
    </source>
</evidence>
<feature type="domain" description="MgtC/SapB/SrpB/YhiD N-terminal" evidence="8">
    <location>
        <begin position="265"/>
        <end position="396"/>
    </location>
</feature>
<evidence type="ECO:0000256" key="5">
    <source>
        <dbReference type="ARBA" id="ARBA00023136"/>
    </source>
</evidence>
<feature type="compositionally biased region" description="Polar residues" evidence="6">
    <location>
        <begin position="497"/>
        <end position="506"/>
    </location>
</feature>
<name>A0AAD8YJN2_9STRA</name>
<evidence type="ECO:0000256" key="2">
    <source>
        <dbReference type="ARBA" id="ARBA00022475"/>
    </source>
</evidence>
<feature type="compositionally biased region" description="Polar residues" evidence="6">
    <location>
        <begin position="84"/>
        <end position="116"/>
    </location>
</feature>
<dbReference type="GO" id="GO:0005886">
    <property type="term" value="C:plasma membrane"/>
    <property type="evidence" value="ECO:0007669"/>
    <property type="project" value="UniProtKB-SubCell"/>
</dbReference>
<feature type="region of interest" description="Disordered" evidence="6">
    <location>
        <begin position="1"/>
        <end position="150"/>
    </location>
</feature>
<evidence type="ECO:0000313" key="9">
    <source>
        <dbReference type="EMBL" id="KAK1747593.1"/>
    </source>
</evidence>
<keyword evidence="10" id="KW-1185">Reference proteome</keyword>
<dbReference type="Pfam" id="PF02308">
    <property type="entry name" value="MgtC"/>
    <property type="match status" value="1"/>
</dbReference>
<proteinExistence type="predicted"/>
<feature type="compositionally biased region" description="Polar residues" evidence="6">
    <location>
        <begin position="429"/>
        <end position="444"/>
    </location>
</feature>
<feature type="transmembrane region" description="Helical" evidence="7">
    <location>
        <begin position="362"/>
        <end position="391"/>
    </location>
</feature>
<comment type="subcellular location">
    <subcellularLocation>
        <location evidence="1">Cell membrane</location>
        <topology evidence="1">Multi-pass membrane protein</topology>
    </subcellularLocation>
</comment>
<reference evidence="9" key="1">
    <citation type="submission" date="2023-06" db="EMBL/GenBank/DDBJ databases">
        <title>Survivors Of The Sea: Transcriptome response of Skeletonema marinoi to long-term dormancy.</title>
        <authorList>
            <person name="Pinder M.I.M."/>
            <person name="Kourtchenko O."/>
            <person name="Robertson E.K."/>
            <person name="Larsson T."/>
            <person name="Maumus F."/>
            <person name="Osuna-Cruz C.M."/>
            <person name="Vancaester E."/>
            <person name="Stenow R."/>
            <person name="Vandepoele K."/>
            <person name="Ploug H."/>
            <person name="Bruchert V."/>
            <person name="Godhe A."/>
            <person name="Topel M."/>
        </authorList>
    </citation>
    <scope>NUCLEOTIDE SEQUENCE</scope>
    <source>
        <strain evidence="9">R05AC</strain>
    </source>
</reference>
<evidence type="ECO:0000256" key="1">
    <source>
        <dbReference type="ARBA" id="ARBA00004651"/>
    </source>
</evidence>
<feature type="compositionally biased region" description="Acidic residues" evidence="6">
    <location>
        <begin position="406"/>
        <end position="422"/>
    </location>
</feature>
<evidence type="ECO:0000313" key="10">
    <source>
        <dbReference type="Proteomes" id="UP001224775"/>
    </source>
</evidence>
<feature type="transmembrane region" description="Helical" evidence="7">
    <location>
        <begin position="321"/>
        <end position="342"/>
    </location>
</feature>
<dbReference type="PANTHER" id="PTHR33778">
    <property type="entry name" value="PROTEIN MGTC"/>
    <property type="match status" value="1"/>
</dbReference>
<dbReference type="PANTHER" id="PTHR33778:SF1">
    <property type="entry name" value="MAGNESIUM TRANSPORTER YHID-RELATED"/>
    <property type="match status" value="1"/>
</dbReference>
<dbReference type="InterPro" id="IPR049177">
    <property type="entry name" value="MgtC_SapB_SrpB_YhiD_N"/>
</dbReference>
<keyword evidence="4 7" id="KW-1133">Transmembrane helix</keyword>
<sequence>MNNNDDDLAPLIPSNGSSFNLSGDAKYLKNTYRSKSNKSSSSNNSGQSSNQRRRNSNSTGNNSKKKHIRNQHSTLSSRSHSSSNDNTTQDNTAYFNQTGESSGKLSPIAGSSSFQSIEAGESTRSKNSNTKSPSGLSSSRRRKQKREDKRREWLKRWRRRRFIGTIVLTFIYTVLFAYTVLVTAGPLLLHYWIDPVEWCPTYLEDFGENSLLQKASKDVHEDVEEMDDTSTKYENPDYNYSPCHITRIPVLFHLTLEECDLSRRMALSVLLGGLIGSERRASDRPAGIRTMALVSLGSCFFTISSMLAFRASPMSWDSSRVSAAIPSGVGFLGAGLIWKGTLKDGSGTEYYQVHGITTAASVWLSAAVGVGAGGALYAVSAYSTALVILVLRFGPRLYLASDKGFEDDEEEYSDDEDEAETDSDCHPGYSQNSAHNSSQGDTRSLSQNYEMHQVERQDNAALKTQEMEGYGATNIEDNTVARLLQAEQQRQIERLNRSSQAQSNEPSENDSHPLSWLTKLLPGKGKKRQQPQNPYQEILKDREVMRLIKKKKSMGSLNTRPSFCT</sequence>